<feature type="signal peptide" evidence="2">
    <location>
        <begin position="1"/>
        <end position="25"/>
    </location>
</feature>
<evidence type="ECO:0000313" key="3">
    <source>
        <dbReference type="EMBL" id="RDL39526.1"/>
    </source>
</evidence>
<evidence type="ECO:0000256" key="2">
    <source>
        <dbReference type="SAM" id="SignalP"/>
    </source>
</evidence>
<evidence type="ECO:0000256" key="1">
    <source>
        <dbReference type="SAM" id="MobiDB-lite"/>
    </source>
</evidence>
<dbReference type="RefSeq" id="XP_031872182.1">
    <property type="nucleotide sequence ID" value="XM_032012489.1"/>
</dbReference>
<dbReference type="Proteomes" id="UP000254866">
    <property type="component" value="Unassembled WGS sequence"/>
</dbReference>
<sequence length="133" mass="14399">MGWRPGDLASGIWILASGIWHLDLAGPARCPLAVLSAFDQDSASRKVFCPLVAPSGALRLGSGECATGDSSDSYYEYSTHQASEIHPSLNMLIQRLRFALGRRPQLGRQHARPPPPGVCNKKNPPVTQAQHFP</sequence>
<reference evidence="3 4" key="1">
    <citation type="journal article" date="2018" name="IMA Fungus">
        <title>IMA Genome-F 9: Draft genome sequence of Annulohypoxylon stygium, Aspergillus mulundensis, Berkeleyomyces basicola (syn. Thielaviopsis basicola), Ceratocystis smalleyi, two Cercospora beticola strains, Coleophoma cylindrospora, Fusarium fracticaudum, Phialophora cf. hyalina, and Morchella septimelata.</title>
        <authorList>
            <person name="Wingfield B.D."/>
            <person name="Bills G.F."/>
            <person name="Dong Y."/>
            <person name="Huang W."/>
            <person name="Nel W.J."/>
            <person name="Swalarsk-Parry B.S."/>
            <person name="Vaghefi N."/>
            <person name="Wilken P.M."/>
            <person name="An Z."/>
            <person name="de Beer Z.W."/>
            <person name="De Vos L."/>
            <person name="Chen L."/>
            <person name="Duong T.A."/>
            <person name="Gao Y."/>
            <person name="Hammerbacher A."/>
            <person name="Kikkert J.R."/>
            <person name="Li Y."/>
            <person name="Li H."/>
            <person name="Li K."/>
            <person name="Li Q."/>
            <person name="Liu X."/>
            <person name="Ma X."/>
            <person name="Naidoo K."/>
            <person name="Pethybridge S.J."/>
            <person name="Sun J."/>
            <person name="Steenkamp E.T."/>
            <person name="van der Nest M.A."/>
            <person name="van Wyk S."/>
            <person name="Wingfield M.J."/>
            <person name="Xiong C."/>
            <person name="Yue Q."/>
            <person name="Zhang X."/>
        </authorList>
    </citation>
    <scope>NUCLEOTIDE SEQUENCE [LARGE SCALE GENOMIC DNA]</scope>
    <source>
        <strain evidence="3 4">BP 5553</strain>
    </source>
</reference>
<dbReference type="EMBL" id="NPIC01000002">
    <property type="protein sequence ID" value="RDL39526.1"/>
    <property type="molecule type" value="Genomic_DNA"/>
</dbReference>
<evidence type="ECO:0000313" key="4">
    <source>
        <dbReference type="Proteomes" id="UP000254866"/>
    </source>
</evidence>
<comment type="caution">
    <text evidence="3">The sequence shown here is derived from an EMBL/GenBank/DDBJ whole genome shotgun (WGS) entry which is preliminary data.</text>
</comment>
<accession>A0A370TVH0</accession>
<keyword evidence="2" id="KW-0732">Signal</keyword>
<gene>
    <name evidence="3" type="ORF">BP5553_03866</name>
</gene>
<keyword evidence="4" id="KW-1185">Reference proteome</keyword>
<name>A0A370TVH0_9HELO</name>
<protein>
    <submittedName>
        <fullName evidence="3">Uncharacterized protein</fullName>
    </submittedName>
</protein>
<organism evidence="3 4">
    <name type="scientific">Venustampulla echinocandica</name>
    <dbReference type="NCBI Taxonomy" id="2656787"/>
    <lineage>
        <taxon>Eukaryota</taxon>
        <taxon>Fungi</taxon>
        <taxon>Dikarya</taxon>
        <taxon>Ascomycota</taxon>
        <taxon>Pezizomycotina</taxon>
        <taxon>Leotiomycetes</taxon>
        <taxon>Helotiales</taxon>
        <taxon>Pleuroascaceae</taxon>
        <taxon>Venustampulla</taxon>
    </lineage>
</organism>
<dbReference type="GeneID" id="43596715"/>
<feature type="region of interest" description="Disordered" evidence="1">
    <location>
        <begin position="104"/>
        <end position="133"/>
    </location>
</feature>
<proteinExistence type="predicted"/>
<feature type="chain" id="PRO_5016853145" evidence="2">
    <location>
        <begin position="26"/>
        <end position="133"/>
    </location>
</feature>
<dbReference type="AlphaFoldDB" id="A0A370TVH0"/>